<keyword evidence="4" id="KW-1185">Reference proteome</keyword>
<evidence type="ECO:0000313" key="4">
    <source>
        <dbReference type="Proteomes" id="UP000258927"/>
    </source>
</evidence>
<accession>A0A2R4MJR5</accession>
<dbReference type="SUPFAM" id="SSF52402">
    <property type="entry name" value="Adenine nucleotide alpha hydrolases-like"/>
    <property type="match status" value="2"/>
</dbReference>
<evidence type="ECO:0000256" key="1">
    <source>
        <dbReference type="ARBA" id="ARBA00008791"/>
    </source>
</evidence>
<dbReference type="PANTHER" id="PTHR46268:SF6">
    <property type="entry name" value="UNIVERSAL STRESS PROTEIN UP12"/>
    <property type="match status" value="1"/>
</dbReference>
<dbReference type="Pfam" id="PF00582">
    <property type="entry name" value="Usp"/>
    <property type="match status" value="2"/>
</dbReference>
<protein>
    <submittedName>
        <fullName evidence="3">Universal stress protein</fullName>
    </submittedName>
</protein>
<comment type="similarity">
    <text evidence="1">Belongs to the universal stress protein A family.</text>
</comment>
<gene>
    <name evidence="3" type="ORF">MXMO3_03701</name>
</gene>
<feature type="domain" description="UspA" evidence="2">
    <location>
        <begin position="213"/>
        <end position="285"/>
    </location>
</feature>
<dbReference type="RefSeq" id="WP_027836150.1">
    <property type="nucleotide sequence ID" value="NZ_CP021332.1"/>
</dbReference>
<dbReference type="KEGG" id="mmyr:MXMO3_03701"/>
<dbReference type="Proteomes" id="UP000258927">
    <property type="component" value="Plasmid pHL2708Y3"/>
</dbReference>
<name>A0A2R4MJR5_9HYPH</name>
<dbReference type="PRINTS" id="PR01438">
    <property type="entry name" value="UNVRSLSTRESS"/>
</dbReference>
<dbReference type="PANTHER" id="PTHR46268">
    <property type="entry name" value="STRESS RESPONSE PROTEIN NHAX"/>
    <property type="match status" value="1"/>
</dbReference>
<dbReference type="EMBL" id="CP021332">
    <property type="protein sequence ID" value="AVX06204.1"/>
    <property type="molecule type" value="Genomic_DNA"/>
</dbReference>
<dbReference type="InterPro" id="IPR006016">
    <property type="entry name" value="UspA"/>
</dbReference>
<evidence type="ECO:0000259" key="2">
    <source>
        <dbReference type="Pfam" id="PF00582"/>
    </source>
</evidence>
<keyword evidence="3" id="KW-0614">Plasmid</keyword>
<proteinExistence type="inferred from homology"/>
<dbReference type="CDD" id="cd00293">
    <property type="entry name" value="USP-like"/>
    <property type="match status" value="2"/>
</dbReference>
<feature type="domain" description="UspA" evidence="2">
    <location>
        <begin position="4"/>
        <end position="157"/>
    </location>
</feature>
<reference evidence="3 4" key="1">
    <citation type="submission" date="2017-05" db="EMBL/GenBank/DDBJ databases">
        <title>Genome Analysis of Maritalea myrionectae HL2708#5.</title>
        <authorList>
            <consortium name="Cotde Inc.-PKNU"/>
            <person name="Jang D."/>
            <person name="Oh H.-M."/>
        </authorList>
    </citation>
    <scope>NUCLEOTIDE SEQUENCE [LARGE SCALE GENOMIC DNA]</scope>
    <source>
        <strain evidence="3 4">HL2708#5</strain>
        <plasmid evidence="4">phl2708y3</plasmid>
    </source>
</reference>
<dbReference type="AlphaFoldDB" id="A0A2R4MJR5"/>
<dbReference type="Gene3D" id="3.40.50.12370">
    <property type="match status" value="1"/>
</dbReference>
<dbReference type="InterPro" id="IPR006015">
    <property type="entry name" value="Universal_stress_UspA"/>
</dbReference>
<organism evidence="3 4">
    <name type="scientific">Maritalea myrionectae</name>
    <dbReference type="NCBI Taxonomy" id="454601"/>
    <lineage>
        <taxon>Bacteria</taxon>
        <taxon>Pseudomonadati</taxon>
        <taxon>Pseudomonadota</taxon>
        <taxon>Alphaproteobacteria</taxon>
        <taxon>Hyphomicrobiales</taxon>
        <taxon>Devosiaceae</taxon>
        <taxon>Maritalea</taxon>
    </lineage>
</organism>
<dbReference type="STRING" id="1122213.GCA_000423365_03385"/>
<evidence type="ECO:0000313" key="3">
    <source>
        <dbReference type="EMBL" id="AVX06204.1"/>
    </source>
</evidence>
<geneLocation type="plasmid" evidence="4">
    <name>phl2708y3</name>
</geneLocation>
<sequence length="285" mass="30526">MQSQTILALVDGSAYSESVCHYAAWMAQRTDSKVKVYHIMGRRSASASDDLSGAIVLGARTQLLDKLSALDMERSKLAQEHGRAILEDAKSIIQGDGDIEVQTRLRQGDLVETIAAKEETGDIIVVGKRGEAAKMASGHLGSNLERVIRASHKPVLVANRAFTPVEKVLVAFDGGASSLKAVDQVATSPLYKGLSVTLAYVGKPSDKVQTALDAAAKKLSDAGLETDQQVLSGDVDKKLAELANSQDYQLLVMGAFSHSRLRSLFIGSTTMEMIRACKTAIMLVH</sequence>